<organism evidence="1 2">
    <name type="scientific">Coniosporium apollinis</name>
    <dbReference type="NCBI Taxonomy" id="61459"/>
    <lineage>
        <taxon>Eukaryota</taxon>
        <taxon>Fungi</taxon>
        <taxon>Dikarya</taxon>
        <taxon>Ascomycota</taxon>
        <taxon>Pezizomycotina</taxon>
        <taxon>Dothideomycetes</taxon>
        <taxon>Dothideomycetes incertae sedis</taxon>
        <taxon>Coniosporium</taxon>
    </lineage>
</organism>
<keyword evidence="2" id="KW-1185">Reference proteome</keyword>
<sequence>MSLPGAALQQPAPAAPGPHLQLVPGNLRGFSGYLKANNEFVQVHNWPTTLPSSSISILTNAQTYDAENLPFMLHQLEQKRRPNRPVALGNLVVDGYFLLGRSGAPLRFYDAHPLGHIFWEPQAWEIATLLGLGFRTKELVEHTLPNDITDEKQKHRFTSAEHRWRKEFGGLKADGFNANKVTTTERAVITGRTAAQILFNTRWIPNLLDWTMTQPLEDGETPNPRSTPFLLPYPQDPSPRVVRIWVDLDPSIPVPTVDDLPRMIHKAGGVWNGWNPQLARPAPQPAVLSAMGAQLRYPSVTTQPMFQAFAVRRPLPPQATANPAHFQAHPIQTSLMMPQAAQTGHLPALMAESERGLDSLAHTQQSPNVAHQPAFTITDDYGYEDATPTPTTQITSPHVQPNYMVFYDNDGHVLPAVGQPHTSFYGQQHADSSQHQAADTGPSLDQTSRYQAAEYLSGDQPVYVAEVDGEYVEIHTGLSPVDDYARSWWL</sequence>
<name>A0ABQ9NRM2_9PEZI</name>
<evidence type="ECO:0000313" key="2">
    <source>
        <dbReference type="Proteomes" id="UP001172684"/>
    </source>
</evidence>
<protein>
    <submittedName>
        <fullName evidence="1">Uncharacterized protein</fullName>
    </submittedName>
</protein>
<accession>A0ABQ9NRM2</accession>
<dbReference type="Proteomes" id="UP001172684">
    <property type="component" value="Unassembled WGS sequence"/>
</dbReference>
<evidence type="ECO:0000313" key="1">
    <source>
        <dbReference type="EMBL" id="KAJ9665026.1"/>
    </source>
</evidence>
<dbReference type="EMBL" id="JAPDRL010000033">
    <property type="protein sequence ID" value="KAJ9665026.1"/>
    <property type="molecule type" value="Genomic_DNA"/>
</dbReference>
<proteinExistence type="predicted"/>
<comment type="caution">
    <text evidence="1">The sequence shown here is derived from an EMBL/GenBank/DDBJ whole genome shotgun (WGS) entry which is preliminary data.</text>
</comment>
<gene>
    <name evidence="1" type="ORF">H2201_004891</name>
</gene>
<reference evidence="1" key="1">
    <citation type="submission" date="2022-10" db="EMBL/GenBank/DDBJ databases">
        <title>Culturing micro-colonial fungi from biological soil crusts in the Mojave desert and describing Neophaeococcomyces mojavensis, and introducing the new genera and species Taxawa tesnikishii.</title>
        <authorList>
            <person name="Kurbessoian T."/>
            <person name="Stajich J.E."/>
        </authorList>
    </citation>
    <scope>NUCLEOTIDE SEQUENCE</scope>
    <source>
        <strain evidence="1">TK_1</strain>
    </source>
</reference>